<evidence type="ECO:0000313" key="19">
    <source>
        <dbReference type="Proteomes" id="UP001623661"/>
    </source>
</evidence>
<keyword evidence="11 14" id="KW-0255">Endonuclease</keyword>
<feature type="domain" description="RNase H type-2" evidence="17">
    <location>
        <begin position="91"/>
        <end position="281"/>
    </location>
</feature>
<evidence type="ECO:0000256" key="13">
    <source>
        <dbReference type="ARBA" id="ARBA00023211"/>
    </source>
</evidence>
<comment type="similarity">
    <text evidence="5 14 16">Belongs to the RNase HII family.</text>
</comment>
<evidence type="ECO:0000256" key="9">
    <source>
        <dbReference type="ARBA" id="ARBA00022722"/>
    </source>
</evidence>
<dbReference type="EC" id="3.1.26.4" evidence="6 14"/>
<organism evidence="18 19">
    <name type="scientific">Candidatus Clostridium radicumherbarum</name>
    <dbReference type="NCBI Taxonomy" id="3381662"/>
    <lineage>
        <taxon>Bacteria</taxon>
        <taxon>Bacillati</taxon>
        <taxon>Bacillota</taxon>
        <taxon>Clostridia</taxon>
        <taxon>Eubacteriales</taxon>
        <taxon>Clostridiaceae</taxon>
        <taxon>Clostridium</taxon>
    </lineage>
</organism>
<feature type="binding site" evidence="14 15">
    <location>
        <position position="98"/>
    </location>
    <ligand>
        <name>a divalent metal cation</name>
        <dbReference type="ChEBI" id="CHEBI:60240"/>
    </ligand>
</feature>
<dbReference type="Gene3D" id="3.30.420.10">
    <property type="entry name" value="Ribonuclease H-like superfamily/Ribonuclease H"/>
    <property type="match status" value="1"/>
</dbReference>
<comment type="caution">
    <text evidence="18">The sequence shown here is derived from an EMBL/GenBank/DDBJ whole genome shotgun (WGS) entry which is preliminary data.</text>
</comment>
<proteinExistence type="inferred from homology"/>
<evidence type="ECO:0000256" key="5">
    <source>
        <dbReference type="ARBA" id="ARBA00007383"/>
    </source>
</evidence>
<dbReference type="PANTHER" id="PTHR10954">
    <property type="entry name" value="RIBONUCLEASE H2 SUBUNIT A"/>
    <property type="match status" value="1"/>
</dbReference>
<keyword evidence="12 14" id="KW-0378">Hydrolase</keyword>
<comment type="function">
    <text evidence="3 14 16">Endonuclease that specifically degrades the RNA of RNA-DNA hybrids.</text>
</comment>
<evidence type="ECO:0000259" key="17">
    <source>
        <dbReference type="PROSITE" id="PS51975"/>
    </source>
</evidence>
<feature type="binding site" evidence="14 15">
    <location>
        <position position="97"/>
    </location>
    <ligand>
        <name>a divalent metal cation</name>
        <dbReference type="ChEBI" id="CHEBI:60240"/>
    </ligand>
</feature>
<dbReference type="InterPro" id="IPR001352">
    <property type="entry name" value="RNase_HII/HIII"/>
</dbReference>
<dbReference type="HAMAP" id="MF_00052_B">
    <property type="entry name" value="RNase_HII_B"/>
    <property type="match status" value="1"/>
</dbReference>
<keyword evidence="8 14" id="KW-0963">Cytoplasm</keyword>
<reference evidence="18 19" key="1">
    <citation type="submission" date="2024-11" db="EMBL/GenBank/DDBJ databases">
        <authorList>
            <person name="Heng Y.C."/>
            <person name="Lim A.C.H."/>
            <person name="Lee J.K.Y."/>
            <person name="Kittelmann S."/>
        </authorList>
    </citation>
    <scope>NUCLEOTIDE SEQUENCE [LARGE SCALE GENOMIC DNA]</scope>
    <source>
        <strain evidence="18 19">WILCCON 0202</strain>
    </source>
</reference>
<evidence type="ECO:0000256" key="11">
    <source>
        <dbReference type="ARBA" id="ARBA00022759"/>
    </source>
</evidence>
<sequence length="281" mass="31718">MENTTYEASSNFSKFSFNEIKNEIDRIKNSCIEFKIDSSVLFEIASNLEKDSRKNVQSLALKTKNFISTRVKEIDRVKKMYDFDKSYISSGYLAGVDEVGRGPLAGPIVAASVILDLNYKDQKDLLLGIKDSKKLTSKLREELSEIIKDKAIAYSISQLENTTIDSKGIAFCNNEIFKMAVASLHQRPSLVLSDGYPIKNFNIKNNYAVKGDEKSASIACASIIAKVYRDNLMKDYSKIYPNYGFEENMGYGTKEHIDALKTYGPCEIHRRCFLGKLIINN</sequence>
<evidence type="ECO:0000256" key="15">
    <source>
        <dbReference type="PROSITE-ProRule" id="PRU01319"/>
    </source>
</evidence>
<name>A0ABW8TTD7_9CLOT</name>
<comment type="catalytic activity">
    <reaction evidence="1 14 15 16">
        <text>Endonucleolytic cleavage to 5'-phosphomonoester.</text>
        <dbReference type="EC" id="3.1.26.4"/>
    </reaction>
</comment>
<dbReference type="Proteomes" id="UP001623661">
    <property type="component" value="Unassembled WGS sequence"/>
</dbReference>
<gene>
    <name evidence="14" type="primary">rnhB</name>
    <name evidence="18" type="ORF">ACJDUH_09075</name>
</gene>
<evidence type="ECO:0000256" key="14">
    <source>
        <dbReference type="HAMAP-Rule" id="MF_00052"/>
    </source>
</evidence>
<dbReference type="PROSITE" id="PS51975">
    <property type="entry name" value="RNASE_H_2"/>
    <property type="match status" value="1"/>
</dbReference>
<dbReference type="InterPro" id="IPR024567">
    <property type="entry name" value="RNase_HII/HIII_dom"/>
</dbReference>
<dbReference type="GO" id="GO:0004523">
    <property type="term" value="F:RNA-DNA hybrid ribonuclease activity"/>
    <property type="evidence" value="ECO:0007669"/>
    <property type="project" value="UniProtKB-EC"/>
</dbReference>
<dbReference type="NCBIfam" id="NF000595">
    <property type="entry name" value="PRK00015.1-3"/>
    <property type="match status" value="1"/>
</dbReference>
<protein>
    <recommendedName>
        <fullName evidence="7 14">Ribonuclease HII</fullName>
        <shortName evidence="14">RNase HII</shortName>
        <ecNumber evidence="6 14">3.1.26.4</ecNumber>
    </recommendedName>
</protein>
<keyword evidence="13 14" id="KW-0464">Manganese</keyword>
<comment type="cofactor">
    <cofactor evidence="14 15">
        <name>Mn(2+)</name>
        <dbReference type="ChEBI" id="CHEBI:29035"/>
    </cofactor>
    <cofactor evidence="14 15">
        <name>Mg(2+)</name>
        <dbReference type="ChEBI" id="CHEBI:18420"/>
    </cofactor>
    <text evidence="14 15">Manganese or magnesium. Binds 1 divalent metal ion per monomer in the absence of substrate. May bind a second metal ion after substrate binding.</text>
</comment>
<dbReference type="InterPro" id="IPR036397">
    <property type="entry name" value="RNaseH_sf"/>
</dbReference>
<dbReference type="CDD" id="cd07182">
    <property type="entry name" value="RNase_HII_bacteria_HII_like"/>
    <property type="match status" value="1"/>
</dbReference>
<keyword evidence="10 14" id="KW-0479">Metal-binding</keyword>
<evidence type="ECO:0000256" key="12">
    <source>
        <dbReference type="ARBA" id="ARBA00022801"/>
    </source>
</evidence>
<accession>A0ABW8TTD7</accession>
<evidence type="ECO:0000256" key="8">
    <source>
        <dbReference type="ARBA" id="ARBA00022490"/>
    </source>
</evidence>
<evidence type="ECO:0000256" key="2">
    <source>
        <dbReference type="ARBA" id="ARBA00001946"/>
    </source>
</evidence>
<evidence type="ECO:0000256" key="7">
    <source>
        <dbReference type="ARBA" id="ARBA00019179"/>
    </source>
</evidence>
<evidence type="ECO:0000256" key="6">
    <source>
        <dbReference type="ARBA" id="ARBA00012180"/>
    </source>
</evidence>
<dbReference type="Pfam" id="PF01351">
    <property type="entry name" value="RNase_HII"/>
    <property type="match status" value="1"/>
</dbReference>
<comment type="subcellular location">
    <subcellularLocation>
        <location evidence="4 14">Cytoplasm</location>
    </subcellularLocation>
</comment>
<evidence type="ECO:0000313" key="18">
    <source>
        <dbReference type="EMBL" id="MFL0268255.1"/>
    </source>
</evidence>
<dbReference type="SUPFAM" id="SSF53098">
    <property type="entry name" value="Ribonuclease H-like"/>
    <property type="match status" value="1"/>
</dbReference>
<comment type="cofactor">
    <cofactor evidence="2">
        <name>Mg(2+)</name>
        <dbReference type="ChEBI" id="CHEBI:18420"/>
    </cofactor>
</comment>
<dbReference type="InterPro" id="IPR022898">
    <property type="entry name" value="RNase_HII"/>
</dbReference>
<dbReference type="EMBL" id="JBJHZY010000001">
    <property type="protein sequence ID" value="MFL0268255.1"/>
    <property type="molecule type" value="Genomic_DNA"/>
</dbReference>
<dbReference type="PANTHER" id="PTHR10954:SF18">
    <property type="entry name" value="RIBONUCLEASE HII"/>
    <property type="match status" value="1"/>
</dbReference>
<evidence type="ECO:0000256" key="16">
    <source>
        <dbReference type="RuleBase" id="RU003515"/>
    </source>
</evidence>
<dbReference type="InterPro" id="IPR012337">
    <property type="entry name" value="RNaseH-like_sf"/>
</dbReference>
<evidence type="ECO:0000256" key="4">
    <source>
        <dbReference type="ARBA" id="ARBA00004496"/>
    </source>
</evidence>
<keyword evidence="19" id="KW-1185">Reference proteome</keyword>
<evidence type="ECO:0000256" key="1">
    <source>
        <dbReference type="ARBA" id="ARBA00000077"/>
    </source>
</evidence>
<evidence type="ECO:0000256" key="3">
    <source>
        <dbReference type="ARBA" id="ARBA00004065"/>
    </source>
</evidence>
<dbReference type="RefSeq" id="WP_406764834.1">
    <property type="nucleotide sequence ID" value="NZ_JBJHZY010000001.1"/>
</dbReference>
<evidence type="ECO:0000256" key="10">
    <source>
        <dbReference type="ARBA" id="ARBA00022723"/>
    </source>
</evidence>
<feature type="binding site" evidence="14 15">
    <location>
        <position position="194"/>
    </location>
    <ligand>
        <name>a divalent metal cation</name>
        <dbReference type="ChEBI" id="CHEBI:60240"/>
    </ligand>
</feature>
<dbReference type="NCBIfam" id="NF000594">
    <property type="entry name" value="PRK00015.1-1"/>
    <property type="match status" value="1"/>
</dbReference>
<keyword evidence="9 14" id="KW-0540">Nuclease</keyword>